<keyword evidence="3" id="KW-1185">Reference proteome</keyword>
<keyword evidence="1" id="KW-1133">Transmembrane helix</keyword>
<evidence type="ECO:0000313" key="2">
    <source>
        <dbReference type="EMBL" id="MCT8336549.1"/>
    </source>
</evidence>
<evidence type="ECO:0000313" key="3">
    <source>
        <dbReference type="Proteomes" id="UP001065682"/>
    </source>
</evidence>
<dbReference type="AlphaFoldDB" id="A0A9E4ZK03"/>
<keyword evidence="1" id="KW-0472">Membrane</keyword>
<sequence length="149" mass="16099">MKKNTVLILALLAVAALLPGAAAGETSIEYSFNESHAEVYEQMLAENASVGEYYERVCPEFLESMPPETRAHLYSTTMRGYRDLASDSRVVFVPPEKQVAIGMASPVLGVCGVPVPLYSVGLLALFGVVILALLAAVALVLERVRKKEE</sequence>
<feature type="transmembrane region" description="Helical" evidence="1">
    <location>
        <begin position="117"/>
        <end position="141"/>
    </location>
</feature>
<reference evidence="2" key="1">
    <citation type="submission" date="2019-06" db="EMBL/GenBank/DDBJ databases">
        <title>Methanoculleus strain from Tamsui River, Taipei, Taiwan.</title>
        <authorList>
            <person name="You Y.-T."/>
            <person name="Chen S.-C."/>
            <person name="Lai S.-J."/>
            <person name="Lee Y.-C."/>
            <person name="Lai M.-C."/>
        </authorList>
    </citation>
    <scope>NUCLEOTIDE SEQUENCE</scope>
    <source>
        <strain evidence="2">Afa-1</strain>
    </source>
</reference>
<name>A0A9E4ZK03_9EURY</name>
<proteinExistence type="predicted"/>
<accession>A0A9E4ZK03</accession>
<evidence type="ECO:0000256" key="1">
    <source>
        <dbReference type="SAM" id="Phobius"/>
    </source>
</evidence>
<comment type="caution">
    <text evidence="2">The sequence shown here is derived from an EMBL/GenBank/DDBJ whole genome shotgun (WGS) entry which is preliminary data.</text>
</comment>
<organism evidence="2 3">
    <name type="scientific">Methanoculleus formosensis</name>
    <dbReference type="NCBI Taxonomy" id="2590886"/>
    <lineage>
        <taxon>Archaea</taxon>
        <taxon>Methanobacteriati</taxon>
        <taxon>Methanobacteriota</taxon>
        <taxon>Stenosarchaea group</taxon>
        <taxon>Methanomicrobia</taxon>
        <taxon>Methanomicrobiales</taxon>
        <taxon>Methanomicrobiaceae</taxon>
        <taxon>Methanoculleus</taxon>
    </lineage>
</organism>
<dbReference type="EMBL" id="VHLL01000001">
    <property type="protein sequence ID" value="MCT8336549.1"/>
    <property type="molecule type" value="Genomic_DNA"/>
</dbReference>
<protein>
    <submittedName>
        <fullName evidence="2">Uncharacterized protein</fullName>
    </submittedName>
</protein>
<dbReference type="RefSeq" id="WP_261596595.1">
    <property type="nucleotide sequence ID" value="NZ_VHLL01000001.1"/>
</dbReference>
<keyword evidence="1" id="KW-0812">Transmembrane</keyword>
<gene>
    <name evidence="2" type="ORF">FKB36_03310</name>
</gene>
<dbReference type="Proteomes" id="UP001065682">
    <property type="component" value="Unassembled WGS sequence"/>
</dbReference>